<dbReference type="InterPro" id="IPR040198">
    <property type="entry name" value="Fido_containing"/>
</dbReference>
<dbReference type="AlphaFoldDB" id="A0A450SEF2"/>
<feature type="binding site" evidence="2">
    <location>
        <begin position="29"/>
        <end position="36"/>
    </location>
    <ligand>
        <name>ATP</name>
        <dbReference type="ChEBI" id="CHEBI:30616"/>
    </ligand>
</feature>
<evidence type="ECO:0000313" key="4">
    <source>
        <dbReference type="EMBL" id="VFJ51054.1"/>
    </source>
</evidence>
<name>A0A450SEF2_9GAMM</name>
<evidence type="ECO:0000259" key="3">
    <source>
        <dbReference type="PROSITE" id="PS51459"/>
    </source>
</evidence>
<organism evidence="4">
    <name type="scientific">Candidatus Kentrum sp. FW</name>
    <dbReference type="NCBI Taxonomy" id="2126338"/>
    <lineage>
        <taxon>Bacteria</taxon>
        <taxon>Pseudomonadati</taxon>
        <taxon>Pseudomonadota</taxon>
        <taxon>Gammaproteobacteria</taxon>
        <taxon>Candidatus Kentrum</taxon>
    </lineage>
</organism>
<dbReference type="PANTHER" id="PTHR13504:SF38">
    <property type="entry name" value="FIDO DOMAIN-CONTAINING PROTEIN"/>
    <property type="match status" value="1"/>
</dbReference>
<dbReference type="PROSITE" id="PS51459">
    <property type="entry name" value="FIDO"/>
    <property type="match status" value="1"/>
</dbReference>
<dbReference type="SUPFAM" id="SSF140931">
    <property type="entry name" value="Fic-like"/>
    <property type="match status" value="1"/>
</dbReference>
<dbReference type="Gene3D" id="1.10.3290.10">
    <property type="entry name" value="Fido-like domain"/>
    <property type="match status" value="1"/>
</dbReference>
<proteinExistence type="predicted"/>
<feature type="domain" description="Fido" evidence="3">
    <location>
        <begin position="1"/>
        <end position="101"/>
    </location>
</feature>
<protein>
    <submittedName>
        <fullName evidence="4">Fic/DOC family protein</fullName>
    </submittedName>
</protein>
<keyword evidence="2" id="KW-0547">Nucleotide-binding</keyword>
<keyword evidence="2" id="KW-0067">ATP-binding</keyword>
<reference evidence="4" key="1">
    <citation type="submission" date="2019-02" db="EMBL/GenBank/DDBJ databases">
        <authorList>
            <person name="Gruber-Vodicka R. H."/>
            <person name="Seah K. B. B."/>
        </authorList>
    </citation>
    <scope>NUCLEOTIDE SEQUENCE</scope>
    <source>
        <strain evidence="4">BECK_BZ106</strain>
    </source>
</reference>
<dbReference type="Pfam" id="PF02661">
    <property type="entry name" value="Fic"/>
    <property type="match status" value="1"/>
</dbReference>
<sequence length="209" mass="23211">MYSSLGKAETILAAAAAHYRLVWIHPFLDGNGRVARLLSHGMLQSALDAGGVWSIARGLARNVDSYRGHLANCDTTRRNDLDGRGHLSEEELASFTRFFLEICLDQVRFMETLVQPNRLRHRILAWAEEETRANGLPPKAGNIIEAVLYRGELPRKDIAGIIDASDRHAKRVAAALTERGILVPGSTRASLRLAFPAELAYRWMPGLFP</sequence>
<dbReference type="InterPro" id="IPR003812">
    <property type="entry name" value="Fido"/>
</dbReference>
<dbReference type="PANTHER" id="PTHR13504">
    <property type="entry name" value="FIDO DOMAIN-CONTAINING PROTEIN DDB_G0283145"/>
    <property type="match status" value="1"/>
</dbReference>
<dbReference type="EMBL" id="CAADFD010000008">
    <property type="protein sequence ID" value="VFJ51054.1"/>
    <property type="molecule type" value="Genomic_DNA"/>
</dbReference>
<dbReference type="InterPro" id="IPR036597">
    <property type="entry name" value="Fido-like_dom_sf"/>
</dbReference>
<evidence type="ECO:0000256" key="2">
    <source>
        <dbReference type="PIRSR" id="PIRSR640198-2"/>
    </source>
</evidence>
<accession>A0A450SEF2</accession>
<dbReference type="GO" id="GO:0005524">
    <property type="term" value="F:ATP binding"/>
    <property type="evidence" value="ECO:0007669"/>
    <property type="project" value="UniProtKB-KW"/>
</dbReference>
<feature type="active site" evidence="1">
    <location>
        <position position="25"/>
    </location>
</feature>
<gene>
    <name evidence="4" type="ORF">BECKFW1821B_GA0114236_100822</name>
</gene>
<evidence type="ECO:0000256" key="1">
    <source>
        <dbReference type="PIRSR" id="PIRSR640198-1"/>
    </source>
</evidence>